<evidence type="ECO:0000256" key="1">
    <source>
        <dbReference type="ARBA" id="ARBA00012493"/>
    </source>
</evidence>
<evidence type="ECO:0000313" key="12">
    <source>
        <dbReference type="Proteomes" id="UP000036403"/>
    </source>
</evidence>
<organism evidence="11 12">
    <name type="scientific">Lasius niger</name>
    <name type="common">Black garden ant</name>
    <dbReference type="NCBI Taxonomy" id="67767"/>
    <lineage>
        <taxon>Eukaryota</taxon>
        <taxon>Metazoa</taxon>
        <taxon>Ecdysozoa</taxon>
        <taxon>Arthropoda</taxon>
        <taxon>Hexapoda</taxon>
        <taxon>Insecta</taxon>
        <taxon>Pterygota</taxon>
        <taxon>Neoptera</taxon>
        <taxon>Endopterygota</taxon>
        <taxon>Hymenoptera</taxon>
        <taxon>Apocrita</taxon>
        <taxon>Aculeata</taxon>
        <taxon>Formicoidea</taxon>
        <taxon>Formicidae</taxon>
        <taxon>Formicinae</taxon>
        <taxon>Lasius</taxon>
        <taxon>Lasius</taxon>
    </lineage>
</organism>
<keyword evidence="7" id="KW-0378">Hydrolase</keyword>
<accession>A0A0J7KEJ8</accession>
<dbReference type="InterPro" id="IPR000477">
    <property type="entry name" value="RT_dom"/>
</dbReference>
<dbReference type="STRING" id="67767.A0A0J7KEJ8"/>
<dbReference type="CDD" id="cd09274">
    <property type="entry name" value="RNase_HI_RT_Ty3"/>
    <property type="match status" value="1"/>
</dbReference>
<evidence type="ECO:0000256" key="3">
    <source>
        <dbReference type="ARBA" id="ARBA00022679"/>
    </source>
</evidence>
<dbReference type="FunFam" id="3.10.20.370:FF:000001">
    <property type="entry name" value="Retrovirus-related Pol polyprotein from transposon 17.6-like protein"/>
    <property type="match status" value="1"/>
</dbReference>
<dbReference type="InterPro" id="IPR050951">
    <property type="entry name" value="Retrovirus_Pol_polyprotein"/>
</dbReference>
<keyword evidence="12" id="KW-1185">Reference proteome</keyword>
<evidence type="ECO:0000313" key="11">
    <source>
        <dbReference type="EMBL" id="KMQ88727.1"/>
    </source>
</evidence>
<feature type="compositionally biased region" description="Low complexity" evidence="9">
    <location>
        <begin position="423"/>
        <end position="437"/>
    </location>
</feature>
<evidence type="ECO:0000256" key="2">
    <source>
        <dbReference type="ARBA" id="ARBA00022670"/>
    </source>
</evidence>
<feature type="compositionally biased region" description="Acidic residues" evidence="9">
    <location>
        <begin position="412"/>
        <end position="422"/>
    </location>
</feature>
<dbReference type="Pfam" id="PF17921">
    <property type="entry name" value="Integrase_H2C2"/>
    <property type="match status" value="1"/>
</dbReference>
<dbReference type="EMBL" id="LBMM01008634">
    <property type="protein sequence ID" value="KMQ88727.1"/>
    <property type="molecule type" value="Genomic_DNA"/>
</dbReference>
<dbReference type="FunFam" id="3.30.70.270:FF:000026">
    <property type="entry name" value="Transposon Ty3-G Gag-Pol polyprotein"/>
    <property type="match status" value="1"/>
</dbReference>
<dbReference type="PANTHER" id="PTHR37984:SF5">
    <property type="entry name" value="PROTEIN NYNRIN-LIKE"/>
    <property type="match status" value="1"/>
</dbReference>
<dbReference type="OrthoDB" id="7554945at2759"/>
<reference evidence="11 12" key="1">
    <citation type="submission" date="2015-04" db="EMBL/GenBank/DDBJ databases">
        <title>Lasius niger genome sequencing.</title>
        <authorList>
            <person name="Konorov E.A."/>
            <person name="Nikitin M.A."/>
            <person name="Kirill M.V."/>
            <person name="Chang P."/>
        </authorList>
    </citation>
    <scope>NUCLEOTIDE SEQUENCE [LARGE SCALE GENOMIC DNA]</scope>
    <source>
        <tissue evidence="11">Whole</tissue>
    </source>
</reference>
<dbReference type="Proteomes" id="UP000036403">
    <property type="component" value="Unassembled WGS sequence"/>
</dbReference>
<dbReference type="Gene3D" id="3.30.70.270">
    <property type="match status" value="2"/>
</dbReference>
<dbReference type="GO" id="GO:0006508">
    <property type="term" value="P:proteolysis"/>
    <property type="evidence" value="ECO:0007669"/>
    <property type="project" value="UniProtKB-KW"/>
</dbReference>
<keyword evidence="2" id="KW-0645">Protease</keyword>
<evidence type="ECO:0000256" key="8">
    <source>
        <dbReference type="ARBA" id="ARBA00022918"/>
    </source>
</evidence>
<dbReference type="Gene3D" id="3.10.10.10">
    <property type="entry name" value="HIV Type 1 Reverse Transcriptase, subunit A, domain 1"/>
    <property type="match status" value="1"/>
</dbReference>
<dbReference type="Pfam" id="PF17917">
    <property type="entry name" value="RT_RNaseH"/>
    <property type="match status" value="1"/>
</dbReference>
<dbReference type="PaxDb" id="67767-A0A0J7KEJ8"/>
<dbReference type="PANTHER" id="PTHR37984">
    <property type="entry name" value="PROTEIN CBG26694"/>
    <property type="match status" value="1"/>
</dbReference>
<dbReference type="InterPro" id="IPR043502">
    <property type="entry name" value="DNA/RNA_pol_sf"/>
</dbReference>
<name>A0A0J7KEJ8_LASNI</name>
<keyword evidence="4" id="KW-0548">Nucleotidyltransferase</keyword>
<gene>
    <name evidence="11" type="ORF">RF55_11730</name>
</gene>
<keyword evidence="6 11" id="KW-0255">Endonuclease</keyword>
<keyword evidence="8" id="KW-0695">RNA-directed DNA polymerase</keyword>
<dbReference type="GO" id="GO:0004519">
    <property type="term" value="F:endonuclease activity"/>
    <property type="evidence" value="ECO:0007669"/>
    <property type="project" value="UniProtKB-KW"/>
</dbReference>
<keyword evidence="5" id="KW-0540">Nuclease</keyword>
<feature type="region of interest" description="Disordered" evidence="9">
    <location>
        <begin position="384"/>
        <end position="441"/>
    </location>
</feature>
<keyword evidence="3" id="KW-0808">Transferase</keyword>
<evidence type="ECO:0000256" key="5">
    <source>
        <dbReference type="ARBA" id="ARBA00022722"/>
    </source>
</evidence>
<dbReference type="EC" id="2.7.7.49" evidence="1"/>
<dbReference type="GO" id="GO:0008233">
    <property type="term" value="F:peptidase activity"/>
    <property type="evidence" value="ECO:0007669"/>
    <property type="project" value="UniProtKB-KW"/>
</dbReference>
<sequence length="657" mass="76029">MLKELINTEHLNEEERNHKPNINEILDQLGSAKYFSIFDLAQGFHQITMNPKDIAKTAFTTPYGHYEYLRMPFGLKNAPATFQRVMDNVLTGLQGIELFVYLDDIVIYARSLEEHQIKISKLMNRLRHAKLLLQPEKCQFLRHEVAYLGHRINKDGVKPDPDKINAVRNFPTPKTPKAIKQFLGLVGYYRRFVENFSKIAKPLTDLLKKDRDFNWTSTQENAFVTLKYELCKAPILQYPDFDKTFILTTDACGYAIGGVLSQEHSGKDLPISYTSRVLNEAETRYSTIEKECLAIVYAVSFFRHYLYGKSFIIITDHKPLVWLHSIKDPSSRLWKWRLKLSEYDYSILYKAGKTNVVADALSRNPPDSSLLLLDLFEDSSNEPLFTHGTDKPPSPTPHVITSDNEHVNSEQTESDNDSDDSAPNDTSSSSENETSYSINRERTIRFKETKDSLLTRKDNHLIFISQKGTAFDKGSKDYNRANKLPVYDNLTFERADVKTINNKILVSIPMKLDNRTLVDSDNIVNCIRSLRDVIEELKITSLSLAQTDYYDNIPWNVMFRILKRYLADKRVTLTVCKSLISCPEINERRNIIHENHATKIGGHKGVNKTYTRTRQKFYWPSMKKDIQEFLNVIQLSFRGHHTFWIGKLKHSSMERNQ</sequence>
<evidence type="ECO:0000256" key="6">
    <source>
        <dbReference type="ARBA" id="ARBA00022759"/>
    </source>
</evidence>
<dbReference type="GO" id="GO:0003964">
    <property type="term" value="F:RNA-directed DNA polymerase activity"/>
    <property type="evidence" value="ECO:0007669"/>
    <property type="project" value="UniProtKB-KW"/>
</dbReference>
<evidence type="ECO:0000256" key="9">
    <source>
        <dbReference type="SAM" id="MobiDB-lite"/>
    </source>
</evidence>
<dbReference type="PROSITE" id="PS50878">
    <property type="entry name" value="RT_POL"/>
    <property type="match status" value="1"/>
</dbReference>
<evidence type="ECO:0000256" key="7">
    <source>
        <dbReference type="ARBA" id="ARBA00022801"/>
    </source>
</evidence>
<dbReference type="InterPro" id="IPR041588">
    <property type="entry name" value="Integrase_H2C2"/>
</dbReference>
<comment type="caution">
    <text evidence="11">The sequence shown here is derived from an EMBL/GenBank/DDBJ whole genome shotgun (WGS) entry which is preliminary data.</text>
</comment>
<dbReference type="Gene3D" id="1.10.340.70">
    <property type="match status" value="1"/>
</dbReference>
<dbReference type="InterPro" id="IPR043128">
    <property type="entry name" value="Rev_trsase/Diguanyl_cyclase"/>
</dbReference>
<dbReference type="Pfam" id="PF00078">
    <property type="entry name" value="RVT_1"/>
    <property type="match status" value="1"/>
</dbReference>
<proteinExistence type="predicted"/>
<dbReference type="SUPFAM" id="SSF56672">
    <property type="entry name" value="DNA/RNA polymerases"/>
    <property type="match status" value="1"/>
</dbReference>
<dbReference type="Gene3D" id="3.10.20.370">
    <property type="match status" value="1"/>
</dbReference>
<protein>
    <recommendedName>
        <fullName evidence="1">RNA-directed DNA polymerase</fullName>
        <ecNumber evidence="1">2.7.7.49</ecNumber>
    </recommendedName>
</protein>
<dbReference type="FunFam" id="3.10.10.10:FF:000007">
    <property type="entry name" value="Retrovirus-related Pol polyprotein from transposon 17.6-like Protein"/>
    <property type="match status" value="1"/>
</dbReference>
<evidence type="ECO:0000256" key="4">
    <source>
        <dbReference type="ARBA" id="ARBA00022695"/>
    </source>
</evidence>
<dbReference type="InterPro" id="IPR041373">
    <property type="entry name" value="RT_RNaseH"/>
</dbReference>
<dbReference type="CDD" id="cd01647">
    <property type="entry name" value="RT_LTR"/>
    <property type="match status" value="1"/>
</dbReference>
<feature type="domain" description="Reverse transcriptase" evidence="10">
    <location>
        <begin position="1"/>
        <end position="152"/>
    </location>
</feature>
<evidence type="ECO:0000259" key="10">
    <source>
        <dbReference type="PROSITE" id="PS50878"/>
    </source>
</evidence>
<dbReference type="AlphaFoldDB" id="A0A0J7KEJ8"/>